<evidence type="ECO:0000313" key="2">
    <source>
        <dbReference type="Proteomes" id="UP000807469"/>
    </source>
</evidence>
<accession>A0A9P6D4Q7</accession>
<evidence type="ECO:0000313" key="1">
    <source>
        <dbReference type="EMBL" id="KAF9483325.1"/>
    </source>
</evidence>
<dbReference type="EMBL" id="MU155155">
    <property type="protein sequence ID" value="KAF9483325.1"/>
    <property type="molecule type" value="Genomic_DNA"/>
</dbReference>
<gene>
    <name evidence="1" type="ORF">BDN70DRAFT_990500</name>
</gene>
<dbReference type="AlphaFoldDB" id="A0A9P6D4Q7"/>
<reference evidence="1" key="1">
    <citation type="submission" date="2020-11" db="EMBL/GenBank/DDBJ databases">
        <authorList>
            <consortium name="DOE Joint Genome Institute"/>
            <person name="Ahrendt S."/>
            <person name="Riley R."/>
            <person name="Andreopoulos W."/>
            <person name="Labutti K."/>
            <person name="Pangilinan J."/>
            <person name="Ruiz-Duenas F.J."/>
            <person name="Barrasa J.M."/>
            <person name="Sanchez-Garcia M."/>
            <person name="Camarero S."/>
            <person name="Miyauchi S."/>
            <person name="Serrano A."/>
            <person name="Linde D."/>
            <person name="Babiker R."/>
            <person name="Drula E."/>
            <person name="Ayuso-Fernandez I."/>
            <person name="Pacheco R."/>
            <person name="Padilla G."/>
            <person name="Ferreira P."/>
            <person name="Barriuso J."/>
            <person name="Kellner H."/>
            <person name="Castanera R."/>
            <person name="Alfaro M."/>
            <person name="Ramirez L."/>
            <person name="Pisabarro A.G."/>
            <person name="Kuo A."/>
            <person name="Tritt A."/>
            <person name="Lipzen A."/>
            <person name="He G."/>
            <person name="Yan M."/>
            <person name="Ng V."/>
            <person name="Cullen D."/>
            <person name="Martin F."/>
            <person name="Rosso M.-N."/>
            <person name="Henrissat B."/>
            <person name="Hibbett D."/>
            <person name="Martinez A.T."/>
            <person name="Grigoriev I.V."/>
        </authorList>
    </citation>
    <scope>NUCLEOTIDE SEQUENCE</scope>
    <source>
        <strain evidence="1">CIRM-BRFM 674</strain>
    </source>
</reference>
<dbReference type="Proteomes" id="UP000807469">
    <property type="component" value="Unassembled WGS sequence"/>
</dbReference>
<sequence>MAPTIFPQELFDLIVDEVAANHNPNSRLATLKACSLASVSLSHTARRHLFSSITIQYNIVHDRRGSEKYKRVEALWNVLKRDPRLAACVRIFELELITDWTHLPDMRQSIQPRIDALVLPGILNTLTKAQQENTEDGYRGRLDTLGLGGYNCKTVSWNDFSPELRFSWQTLYASSDLKYLRVGRMRPFPSGITLRPGIQCLELGVDVIDANATVSNAASFPQVACASLRELDCILSTDTWIQTNMNSCTKVVELSASSLQTLKMQMNPYENIFPTINIGSLTALKTLTFELREVEVNDLEALFKVTEFLYRSSSNCVQEVQIDLVMQSPPNFESCDRACHILKLLDEVLSQKSFIRLQKVSFRALWTSHLHKYFPFPTPHPSSKNFLAKPLSLLHLLPLTRKKLSKSFHNSLR</sequence>
<proteinExistence type="predicted"/>
<name>A0A9P6D4Q7_9AGAR</name>
<protein>
    <submittedName>
        <fullName evidence="1">Uncharacterized protein</fullName>
    </submittedName>
</protein>
<keyword evidence="2" id="KW-1185">Reference proteome</keyword>
<dbReference type="OrthoDB" id="3071455at2759"/>
<comment type="caution">
    <text evidence="1">The sequence shown here is derived from an EMBL/GenBank/DDBJ whole genome shotgun (WGS) entry which is preliminary data.</text>
</comment>
<organism evidence="1 2">
    <name type="scientific">Pholiota conissans</name>
    <dbReference type="NCBI Taxonomy" id="109636"/>
    <lineage>
        <taxon>Eukaryota</taxon>
        <taxon>Fungi</taxon>
        <taxon>Dikarya</taxon>
        <taxon>Basidiomycota</taxon>
        <taxon>Agaricomycotina</taxon>
        <taxon>Agaricomycetes</taxon>
        <taxon>Agaricomycetidae</taxon>
        <taxon>Agaricales</taxon>
        <taxon>Agaricineae</taxon>
        <taxon>Strophariaceae</taxon>
        <taxon>Pholiota</taxon>
    </lineage>
</organism>